<comment type="caution">
    <text evidence="2">The sequence shown here is derived from an EMBL/GenBank/DDBJ whole genome shotgun (WGS) entry which is preliminary data.</text>
</comment>
<sequence length="253" mass="29882">RSKFEPYQNEYLDLKILKIQSYIDRPQNLKFCVVYENDISRFSPFFSPHLVIYLVKLDDDEKYKSLKSGKLDPWTKSMDENRYEWMLLYLPGCENLSLSYISETQKKFKTIYSNLKSNYSDKVVKIDLKQEKSKIAESFASLNERIAQRLTNVFENRLKEIYSFLQNILPQRHFVQFCFHKNSLGYLFQQYGLYQRALDTYNDALAKFPETFQFQQNIEISSINKIGQSKINSDLQPVNQLLCTADILASSQV</sequence>
<evidence type="ECO:0000313" key="3">
    <source>
        <dbReference type="Proteomes" id="UP000324800"/>
    </source>
</evidence>
<gene>
    <name evidence="2" type="ORF">EZS28_049819</name>
</gene>
<organism evidence="2 3">
    <name type="scientific">Streblomastix strix</name>
    <dbReference type="NCBI Taxonomy" id="222440"/>
    <lineage>
        <taxon>Eukaryota</taxon>
        <taxon>Metamonada</taxon>
        <taxon>Preaxostyla</taxon>
        <taxon>Oxymonadida</taxon>
        <taxon>Streblomastigidae</taxon>
        <taxon>Streblomastix</taxon>
    </lineage>
</organism>
<name>A0A5J4T8F3_9EUKA</name>
<dbReference type="EMBL" id="SNRW01035932">
    <property type="protein sequence ID" value="KAA6354654.1"/>
    <property type="molecule type" value="Genomic_DNA"/>
</dbReference>
<evidence type="ECO:0000259" key="1">
    <source>
        <dbReference type="Pfam" id="PF23036"/>
    </source>
</evidence>
<accession>A0A5J4T8F3</accession>
<dbReference type="OrthoDB" id="10256906at2759"/>
<dbReference type="AlphaFoldDB" id="A0A5J4T8F3"/>
<protein>
    <recommendedName>
        <fullName evidence="1">TRAPPC10/Trs130 N-terminal domain-containing protein</fullName>
    </recommendedName>
</protein>
<evidence type="ECO:0000313" key="2">
    <source>
        <dbReference type="EMBL" id="KAA6354654.1"/>
    </source>
</evidence>
<feature type="non-terminal residue" evidence="2">
    <location>
        <position position="1"/>
    </location>
</feature>
<reference evidence="2 3" key="1">
    <citation type="submission" date="2019-03" db="EMBL/GenBank/DDBJ databases">
        <title>Single cell metagenomics reveals metabolic interactions within the superorganism composed of flagellate Streblomastix strix and complex community of Bacteroidetes bacteria on its surface.</title>
        <authorList>
            <person name="Treitli S.C."/>
            <person name="Kolisko M."/>
            <person name="Husnik F."/>
            <person name="Keeling P."/>
            <person name="Hampl V."/>
        </authorList>
    </citation>
    <scope>NUCLEOTIDE SEQUENCE [LARGE SCALE GENOMIC DNA]</scope>
    <source>
        <strain evidence="2">ST1C</strain>
    </source>
</reference>
<proteinExistence type="predicted"/>
<dbReference type="Pfam" id="PF23036">
    <property type="entry name" value="TRAPPC10_1st"/>
    <property type="match status" value="1"/>
</dbReference>
<feature type="domain" description="TRAPPC10/Trs130 N-terminal" evidence="1">
    <location>
        <begin position="47"/>
        <end position="217"/>
    </location>
</feature>
<dbReference type="InterPro" id="IPR056913">
    <property type="entry name" value="TRAPPC10/Trs130_N"/>
</dbReference>
<dbReference type="Proteomes" id="UP000324800">
    <property type="component" value="Unassembled WGS sequence"/>
</dbReference>